<gene>
    <name evidence="1" type="ORF">BAY60_02810</name>
</gene>
<organism evidence="1 2">
    <name type="scientific">Prauserella muralis</name>
    <dbReference type="NCBI Taxonomy" id="588067"/>
    <lineage>
        <taxon>Bacteria</taxon>
        <taxon>Bacillati</taxon>
        <taxon>Actinomycetota</taxon>
        <taxon>Actinomycetes</taxon>
        <taxon>Pseudonocardiales</taxon>
        <taxon>Pseudonocardiaceae</taxon>
        <taxon>Prauserella</taxon>
    </lineage>
</organism>
<sequence length="82" mass="9378">MLLAASYPRETFSQEEGFTPAELGWIGHIKELGAALHRRTPPRYQLPSGGTAYVWQQIRDHLTERIDAGEFDRWLPTRQALA</sequence>
<proteinExistence type="predicted"/>
<dbReference type="EMBL" id="MASW01000001">
    <property type="protein sequence ID" value="PXY31342.1"/>
    <property type="molecule type" value="Genomic_DNA"/>
</dbReference>
<dbReference type="OrthoDB" id="7363114at2"/>
<keyword evidence="2" id="KW-1185">Reference proteome</keyword>
<accession>A0A2V4BA15</accession>
<comment type="caution">
    <text evidence="1">The sequence shown here is derived from an EMBL/GenBank/DDBJ whole genome shotgun (WGS) entry which is preliminary data.</text>
</comment>
<protein>
    <submittedName>
        <fullName evidence="1">Uncharacterized protein</fullName>
    </submittedName>
</protein>
<dbReference type="RefSeq" id="WP_112279374.1">
    <property type="nucleotide sequence ID" value="NZ_MASW01000001.1"/>
</dbReference>
<evidence type="ECO:0000313" key="2">
    <source>
        <dbReference type="Proteomes" id="UP000249915"/>
    </source>
</evidence>
<dbReference type="AlphaFoldDB" id="A0A2V4BA15"/>
<evidence type="ECO:0000313" key="1">
    <source>
        <dbReference type="EMBL" id="PXY31342.1"/>
    </source>
</evidence>
<dbReference type="Proteomes" id="UP000249915">
    <property type="component" value="Unassembled WGS sequence"/>
</dbReference>
<name>A0A2V4BA15_9PSEU</name>
<reference evidence="1 2" key="1">
    <citation type="submission" date="2016-07" db="EMBL/GenBank/DDBJ databases">
        <title>Draft genome sequence of Prauserella muralis DSM 45305, isolated from a mould-covered wall in an indoor environment.</title>
        <authorList>
            <person name="Ruckert C."/>
            <person name="Albersmeier A."/>
            <person name="Jiang C.-L."/>
            <person name="Jiang Y."/>
            <person name="Kalinowski J."/>
            <person name="Schneider O."/>
            <person name="Winkler A."/>
            <person name="Zotchev S.B."/>
        </authorList>
    </citation>
    <scope>NUCLEOTIDE SEQUENCE [LARGE SCALE GENOMIC DNA]</scope>
    <source>
        <strain evidence="1 2">DSM 45305</strain>
    </source>
</reference>